<dbReference type="GO" id="GO:0005524">
    <property type="term" value="F:ATP binding"/>
    <property type="evidence" value="ECO:0007669"/>
    <property type="project" value="UniProtKB-UniRule"/>
</dbReference>
<dbReference type="PROSITE" id="PS50067">
    <property type="entry name" value="KINESIN_MOTOR_2"/>
    <property type="match status" value="1"/>
</dbReference>
<dbReference type="HOGENOM" id="CLU_001485_4_1_1"/>
<keyword evidence="4" id="KW-0963">Cytoplasm</keyword>
<evidence type="ECO:0000256" key="16">
    <source>
        <dbReference type="ARBA" id="ARBA00034078"/>
    </source>
</evidence>
<dbReference type="PANTHER" id="PTHR47969">
    <property type="entry name" value="CHROMOSOME-ASSOCIATED KINESIN KIF4A-RELATED"/>
    <property type="match status" value="1"/>
</dbReference>
<sequence>MSESIKVALRIRPLVENEISRGCQTCLDVALNRNQVIVRNDKGFTYNYVFDQDCSQEEVYKVAVQGLVKKLFDGFNVTILAYGQTGSGKTHTMGTCYNGEGEMGVIPKAVHDIFQHVESQLDWEYHITVSFMELYNEQLYDLLSGDRSIVEIREDSKGICIPGLTETHVKSVLQTMTCLQQGSSGRVTGSTAMNNQSSRSHAIFTLTIHQQKLDDSNSAMRAKFHLVDLAGSERSKKTQAVGDRFKEGVNINYGLLALGNVISALGEGSKQIPSYRNSKLTRLLQDSLGGNSLTLMIACVSPADYNLDETLSTLRYADRARRIKNKPIVNQDPKSAEIGELKQRINQLQLELLNQRGTRTCNPIHEELEEEVKKLNVKLRTMTQRYNDALNENTVMCERVLLAEAARDRMKKKVQDMEVEVTAQIGEFDKVVEDFSCPDNVKEQLNIFKKSLVTKITMLQEEQKRSETEMRAHESSGANEQGLCSSIDDISTIGDIAQGELDELDQQQEELAAKQTQLNKELRELTRQLALKEEVCEKYSKNTLLVDENFKQSLKLYEQYEKQIADLLKERTELINNINKLKSANKETDLKAKQAELSKKNLEIENLQKKLAEQAKIVKQKEAAEKKVELLNSEIVQMKHAKVKLIRLMKTEGEKFRTWKIEREREASKLRDQDRKRQNEMARMQNLHFKQQNVFKRKLEEAAACNKRLKEALMKQKTVQEKRQLLRGNKEQVQEFVTHELEVLVSTVEAERTLQQLLEDRATLNTQLNELKRMSEERISPECKTEIEKEMLQVKQDLELRNAQIADLQQKILDSDQENKSNTRWDAIQSMADAKAALKHVFNLAADIRRDAISKDFVLKEIEMNYKNTNKKIRELEKELKKMKEKHQEEILILEKEHQEQLHCLLHNENKENIPEDSYLDRTLTAQQLKLLQNTEEELKKKQEECNILQNQISTILTVAQTSKLKMAKKRTNRHREFEDLNMSADGSFAEEYEIDNVDVDPDWRKTPIHKRITAMKSKTSLNQWPDSRKRGLDGSFRCGCHSSCNTKRCVCFKMDAKCGDSCTCDSNKCSSKLSDQISSSLNETYVKSDEVSEETKKPRYTFARPIV</sequence>
<feature type="binding site" evidence="17">
    <location>
        <begin position="83"/>
        <end position="90"/>
    </location>
    <ligand>
        <name>ATP</name>
        <dbReference type="ChEBI" id="CHEBI:30616"/>
    </ligand>
</feature>
<reference evidence="20" key="2">
    <citation type="submission" date="2007-04" db="EMBL/GenBank/DDBJ databases">
        <title>The genome of the human body louse.</title>
        <authorList>
            <consortium name="The Human Body Louse Genome Consortium"/>
            <person name="Kirkness E."/>
            <person name="Walenz B."/>
            <person name="Hass B."/>
            <person name="Bruggner R."/>
            <person name="Strausberg R."/>
        </authorList>
    </citation>
    <scope>NUCLEOTIDE SEQUENCE</scope>
    <source>
        <strain evidence="20">USDA</strain>
    </source>
</reference>
<gene>
    <name evidence="21" type="primary">8231028</name>
    <name evidence="20" type="ORF">Phum_PHUM063460</name>
</gene>
<keyword evidence="9" id="KW-0408">Iron</keyword>
<evidence type="ECO:0000256" key="15">
    <source>
        <dbReference type="ARBA" id="ARBA00023242"/>
    </source>
</evidence>
<evidence type="ECO:0000256" key="9">
    <source>
        <dbReference type="ARBA" id="ARBA00023004"/>
    </source>
</evidence>
<comment type="similarity">
    <text evidence="17">Belongs to the TRAFAC class myosin-kinesin ATPase superfamily. Kinesin family.</text>
</comment>
<dbReference type="RefSeq" id="XP_002423498.1">
    <property type="nucleotide sequence ID" value="XM_002423453.1"/>
</dbReference>
<dbReference type="CDD" id="cd01372">
    <property type="entry name" value="KISc_KIF4"/>
    <property type="match status" value="1"/>
</dbReference>
<dbReference type="InterPro" id="IPR036961">
    <property type="entry name" value="Kinesin_motor_dom_sf"/>
</dbReference>
<evidence type="ECO:0000259" key="19">
    <source>
        <dbReference type="PROSITE" id="PS50067"/>
    </source>
</evidence>
<dbReference type="EnsemblMetazoa" id="PHUM063460-RA">
    <property type="protein sequence ID" value="PHUM063460-PA"/>
    <property type="gene ID" value="PHUM063460"/>
</dbReference>
<dbReference type="VEuPathDB" id="VectorBase:PHUM063460"/>
<dbReference type="GO" id="GO:0005875">
    <property type="term" value="C:microtubule associated complex"/>
    <property type="evidence" value="ECO:0007669"/>
    <property type="project" value="TreeGrafter"/>
</dbReference>
<dbReference type="InterPro" id="IPR027417">
    <property type="entry name" value="P-loop_NTPase"/>
</dbReference>
<keyword evidence="5" id="KW-0493">Microtubule</keyword>
<dbReference type="CTD" id="8231028"/>
<evidence type="ECO:0000256" key="4">
    <source>
        <dbReference type="ARBA" id="ARBA00022490"/>
    </source>
</evidence>
<keyword evidence="22" id="KW-1185">Reference proteome</keyword>
<keyword evidence="13 17" id="KW-0505">Motor protein</keyword>
<dbReference type="GeneID" id="8231028"/>
<organism>
    <name type="scientific">Pediculus humanus subsp. corporis</name>
    <name type="common">Body louse</name>
    <dbReference type="NCBI Taxonomy" id="121224"/>
    <lineage>
        <taxon>Eukaryota</taxon>
        <taxon>Metazoa</taxon>
        <taxon>Ecdysozoa</taxon>
        <taxon>Arthropoda</taxon>
        <taxon>Hexapoda</taxon>
        <taxon>Insecta</taxon>
        <taxon>Pterygota</taxon>
        <taxon>Neoptera</taxon>
        <taxon>Paraneoptera</taxon>
        <taxon>Psocodea</taxon>
        <taxon>Troctomorpha</taxon>
        <taxon>Phthiraptera</taxon>
        <taxon>Anoplura</taxon>
        <taxon>Pediculidae</taxon>
        <taxon>Pediculus</taxon>
    </lineage>
</organism>
<keyword evidence="6" id="KW-0479">Metal-binding</keyword>
<dbReference type="GO" id="GO:0007018">
    <property type="term" value="P:microtubule-based movement"/>
    <property type="evidence" value="ECO:0007669"/>
    <property type="project" value="InterPro"/>
</dbReference>
<dbReference type="GO" id="GO:0003677">
    <property type="term" value="F:DNA binding"/>
    <property type="evidence" value="ECO:0007669"/>
    <property type="project" value="UniProtKB-KW"/>
</dbReference>
<comment type="subcellular location">
    <subcellularLocation>
        <location evidence="3">Cytoplasm</location>
        <location evidence="3">Cytoskeleton</location>
    </subcellularLocation>
    <subcellularLocation>
        <location evidence="2">Nucleus</location>
    </subcellularLocation>
</comment>
<feature type="coiled-coil region" evidence="18">
    <location>
        <begin position="747"/>
        <end position="811"/>
    </location>
</feature>
<dbReference type="InterPro" id="IPR019821">
    <property type="entry name" value="Kinesin_motor_CS"/>
</dbReference>
<feature type="coiled-coil region" evidence="18">
    <location>
        <begin position="859"/>
        <end position="897"/>
    </location>
</feature>
<keyword evidence="15" id="KW-0539">Nucleus</keyword>
<evidence type="ECO:0000256" key="14">
    <source>
        <dbReference type="ARBA" id="ARBA00023212"/>
    </source>
</evidence>
<dbReference type="Gene3D" id="3.40.850.10">
    <property type="entry name" value="Kinesin motor domain"/>
    <property type="match status" value="1"/>
</dbReference>
<keyword evidence="11 18" id="KW-0175">Coiled coil</keyword>
<dbReference type="GO" id="GO:0051536">
    <property type="term" value="F:iron-sulfur cluster binding"/>
    <property type="evidence" value="ECO:0007669"/>
    <property type="project" value="UniProtKB-KW"/>
</dbReference>
<dbReference type="STRING" id="121224.E0VBK4"/>
<evidence type="ECO:0000256" key="11">
    <source>
        <dbReference type="ARBA" id="ARBA00023054"/>
    </source>
</evidence>
<evidence type="ECO:0000313" key="20">
    <source>
        <dbReference type="EMBL" id="EEB10760.1"/>
    </source>
</evidence>
<keyword evidence="7 17" id="KW-0547">Nucleotide-binding</keyword>
<evidence type="ECO:0000256" key="12">
    <source>
        <dbReference type="ARBA" id="ARBA00023125"/>
    </source>
</evidence>
<protein>
    <submittedName>
        <fullName evidence="20 21">Chromosome-associated kinesin KIF4A, putative</fullName>
    </submittedName>
</protein>
<evidence type="ECO:0000256" key="7">
    <source>
        <dbReference type="ARBA" id="ARBA00022741"/>
    </source>
</evidence>
<comment type="cofactor">
    <cofactor evidence="1">
        <name>[4Fe-4S] cluster</name>
        <dbReference type="ChEBI" id="CHEBI:49883"/>
    </cofactor>
</comment>
<feature type="coiled-coil region" evidence="18">
    <location>
        <begin position="338"/>
        <end position="420"/>
    </location>
</feature>
<evidence type="ECO:0000256" key="2">
    <source>
        <dbReference type="ARBA" id="ARBA00004123"/>
    </source>
</evidence>
<evidence type="ECO:0000256" key="6">
    <source>
        <dbReference type="ARBA" id="ARBA00022723"/>
    </source>
</evidence>
<dbReference type="SUPFAM" id="SSF52540">
    <property type="entry name" value="P-loop containing nucleoside triphosphate hydrolases"/>
    <property type="match status" value="1"/>
</dbReference>
<dbReference type="Proteomes" id="UP000009046">
    <property type="component" value="Unassembled WGS sequence"/>
</dbReference>
<dbReference type="GO" id="GO:0051231">
    <property type="term" value="P:spindle elongation"/>
    <property type="evidence" value="ECO:0007669"/>
    <property type="project" value="TreeGrafter"/>
</dbReference>
<evidence type="ECO:0000256" key="5">
    <source>
        <dbReference type="ARBA" id="ARBA00022701"/>
    </source>
</evidence>
<dbReference type="InterPro" id="IPR027640">
    <property type="entry name" value="Kinesin-like_fam"/>
</dbReference>
<comment type="cofactor">
    <cofactor evidence="16">
        <name>[2Fe-2S] cluster</name>
        <dbReference type="ChEBI" id="CHEBI:190135"/>
    </cofactor>
</comment>
<dbReference type="InterPro" id="IPR001752">
    <property type="entry name" value="Kinesin_motor_dom"/>
</dbReference>
<evidence type="ECO:0000313" key="22">
    <source>
        <dbReference type="Proteomes" id="UP000009046"/>
    </source>
</evidence>
<dbReference type="GO" id="GO:0007052">
    <property type="term" value="P:mitotic spindle organization"/>
    <property type="evidence" value="ECO:0007669"/>
    <property type="project" value="TreeGrafter"/>
</dbReference>
<accession>E0VBK4</accession>
<feature type="domain" description="Kinesin motor" evidence="19">
    <location>
        <begin position="4"/>
        <end position="323"/>
    </location>
</feature>
<evidence type="ECO:0000256" key="17">
    <source>
        <dbReference type="PROSITE-ProRule" id="PRU00283"/>
    </source>
</evidence>
<dbReference type="KEGG" id="phu:Phum_PHUM063460"/>
<keyword evidence="14" id="KW-0206">Cytoskeleton</keyword>
<dbReference type="PROSITE" id="PS00411">
    <property type="entry name" value="KINESIN_MOTOR_1"/>
    <property type="match status" value="1"/>
</dbReference>
<evidence type="ECO:0000256" key="13">
    <source>
        <dbReference type="ARBA" id="ARBA00023175"/>
    </source>
</evidence>
<reference evidence="20" key="1">
    <citation type="submission" date="2007-04" db="EMBL/GenBank/DDBJ databases">
        <title>Annotation of Pediculus humanus corporis strain USDA.</title>
        <authorList>
            <person name="Kirkness E."/>
            <person name="Hannick L."/>
            <person name="Hass B."/>
            <person name="Bruggner R."/>
            <person name="Lawson D."/>
            <person name="Bidwell S."/>
            <person name="Joardar V."/>
            <person name="Caler E."/>
            <person name="Walenz B."/>
            <person name="Inman J."/>
            <person name="Schobel S."/>
            <person name="Galinsky K."/>
            <person name="Amedeo P."/>
            <person name="Strausberg R."/>
        </authorList>
    </citation>
    <scope>NUCLEOTIDE SEQUENCE</scope>
    <source>
        <strain evidence="20">USDA</strain>
    </source>
</reference>
<dbReference type="Pfam" id="PF00225">
    <property type="entry name" value="Kinesin"/>
    <property type="match status" value="1"/>
</dbReference>
<dbReference type="eggNOG" id="KOG0244">
    <property type="taxonomic scope" value="Eukaryota"/>
</dbReference>
<dbReference type="GO" id="GO:0005634">
    <property type="term" value="C:nucleus"/>
    <property type="evidence" value="ECO:0007669"/>
    <property type="project" value="UniProtKB-SubCell"/>
</dbReference>
<evidence type="ECO:0000256" key="3">
    <source>
        <dbReference type="ARBA" id="ARBA00004245"/>
    </source>
</evidence>
<reference evidence="21" key="3">
    <citation type="submission" date="2021-02" db="UniProtKB">
        <authorList>
            <consortium name="EnsemblMetazoa"/>
        </authorList>
    </citation>
    <scope>IDENTIFICATION</scope>
    <source>
        <strain evidence="21">USDA</strain>
    </source>
</reference>
<name>E0VBK4_PEDHC</name>
<dbReference type="PRINTS" id="PR00380">
    <property type="entry name" value="KINESINHEAVY"/>
</dbReference>
<dbReference type="GO" id="GO:0005829">
    <property type="term" value="C:cytosol"/>
    <property type="evidence" value="ECO:0007669"/>
    <property type="project" value="UniProtKB-ARBA"/>
</dbReference>
<keyword evidence="12" id="KW-0238">DNA-binding</keyword>
<evidence type="ECO:0000256" key="18">
    <source>
        <dbReference type="SAM" id="Coils"/>
    </source>
</evidence>
<evidence type="ECO:0000313" key="21">
    <source>
        <dbReference type="EnsemblMetazoa" id="PHUM063460-PA"/>
    </source>
</evidence>
<feature type="coiled-coil region" evidence="18">
    <location>
        <begin position="925"/>
        <end position="952"/>
    </location>
</feature>
<evidence type="ECO:0000256" key="8">
    <source>
        <dbReference type="ARBA" id="ARBA00022840"/>
    </source>
</evidence>
<keyword evidence="10" id="KW-0411">Iron-sulfur</keyword>
<dbReference type="PANTHER" id="PTHR47969:SF15">
    <property type="entry name" value="CHROMOSOME-ASSOCIATED KINESIN KIF4A-RELATED"/>
    <property type="match status" value="1"/>
</dbReference>
<dbReference type="SMART" id="SM00129">
    <property type="entry name" value="KISc"/>
    <property type="match status" value="1"/>
</dbReference>
<dbReference type="GO" id="GO:0005874">
    <property type="term" value="C:microtubule"/>
    <property type="evidence" value="ECO:0007669"/>
    <property type="project" value="UniProtKB-KW"/>
</dbReference>
<dbReference type="Pfam" id="PF25764">
    <property type="entry name" value="KIF21A_4th"/>
    <property type="match status" value="1"/>
</dbReference>
<dbReference type="GO" id="GO:0046872">
    <property type="term" value="F:metal ion binding"/>
    <property type="evidence" value="ECO:0007669"/>
    <property type="project" value="UniProtKB-KW"/>
</dbReference>
<dbReference type="EMBL" id="AAZO01000741">
    <property type="status" value="NOT_ANNOTATED_CDS"/>
    <property type="molecule type" value="Genomic_DNA"/>
</dbReference>
<dbReference type="EMBL" id="DS235032">
    <property type="protein sequence ID" value="EEB10760.1"/>
    <property type="molecule type" value="Genomic_DNA"/>
</dbReference>
<dbReference type="GO" id="GO:0003777">
    <property type="term" value="F:microtubule motor activity"/>
    <property type="evidence" value="ECO:0007669"/>
    <property type="project" value="InterPro"/>
</dbReference>
<dbReference type="FunFam" id="3.40.850.10:FF:000038">
    <property type="entry name" value="chromosome-associated kinesin KIF4A"/>
    <property type="match status" value="1"/>
</dbReference>
<dbReference type="InParanoid" id="E0VBK4"/>
<dbReference type="GO" id="GO:0008017">
    <property type="term" value="F:microtubule binding"/>
    <property type="evidence" value="ECO:0007669"/>
    <property type="project" value="InterPro"/>
</dbReference>
<keyword evidence="8 17" id="KW-0067">ATP-binding</keyword>
<proteinExistence type="inferred from homology"/>
<dbReference type="AlphaFoldDB" id="E0VBK4"/>
<dbReference type="FunCoup" id="E0VBK4">
    <property type="interactions" value="145"/>
</dbReference>
<evidence type="ECO:0000256" key="10">
    <source>
        <dbReference type="ARBA" id="ARBA00023014"/>
    </source>
</evidence>
<feature type="coiled-coil region" evidence="18">
    <location>
        <begin position="497"/>
        <end position="641"/>
    </location>
</feature>
<dbReference type="OMA" id="GDMGHTT"/>
<evidence type="ECO:0000256" key="1">
    <source>
        <dbReference type="ARBA" id="ARBA00001966"/>
    </source>
</evidence>
<dbReference type="OrthoDB" id="3176171at2759"/>